<proteinExistence type="predicted"/>
<feature type="compositionally biased region" description="Low complexity" evidence="1">
    <location>
        <begin position="76"/>
        <end position="89"/>
    </location>
</feature>
<feature type="region of interest" description="Disordered" evidence="1">
    <location>
        <begin position="1"/>
        <end position="129"/>
    </location>
</feature>
<reference evidence="2 3" key="1">
    <citation type="submission" date="2024-06" db="EMBL/GenBank/DDBJ databases">
        <title>The Natural Products Discovery Center: Release of the First 8490 Sequenced Strains for Exploring Actinobacteria Biosynthetic Diversity.</title>
        <authorList>
            <person name="Kalkreuter E."/>
            <person name="Kautsar S.A."/>
            <person name="Yang D."/>
            <person name="Bader C.D."/>
            <person name="Teijaro C.N."/>
            <person name="Fluegel L."/>
            <person name="Davis C.M."/>
            <person name="Simpson J.R."/>
            <person name="Lauterbach L."/>
            <person name="Steele A.D."/>
            <person name="Gui C."/>
            <person name="Meng S."/>
            <person name="Li G."/>
            <person name="Viehrig K."/>
            <person name="Ye F."/>
            <person name="Su P."/>
            <person name="Kiefer A.F."/>
            <person name="Nichols A."/>
            <person name="Cepeda A.J."/>
            <person name="Yan W."/>
            <person name="Fan B."/>
            <person name="Jiang Y."/>
            <person name="Adhikari A."/>
            <person name="Zheng C.-J."/>
            <person name="Schuster L."/>
            <person name="Cowan T.M."/>
            <person name="Smanski M.J."/>
            <person name="Chevrette M.G."/>
            <person name="De Carvalho L.P.S."/>
            <person name="Shen B."/>
        </authorList>
    </citation>
    <scope>NUCLEOTIDE SEQUENCE [LARGE SCALE GENOMIC DNA]</scope>
    <source>
        <strain evidence="2 3">NPDC000837</strain>
    </source>
</reference>
<protein>
    <submittedName>
        <fullName evidence="2">Uncharacterized protein</fullName>
    </submittedName>
</protein>
<name>A0ABV1UY13_9ACTN</name>
<evidence type="ECO:0000256" key="1">
    <source>
        <dbReference type="SAM" id="MobiDB-lite"/>
    </source>
</evidence>
<dbReference type="Proteomes" id="UP001445472">
    <property type="component" value="Unassembled WGS sequence"/>
</dbReference>
<dbReference type="EMBL" id="JBEPBX010000018">
    <property type="protein sequence ID" value="MER6615688.1"/>
    <property type="molecule type" value="Genomic_DNA"/>
</dbReference>
<feature type="compositionally biased region" description="Basic and acidic residues" evidence="1">
    <location>
        <begin position="106"/>
        <end position="122"/>
    </location>
</feature>
<feature type="compositionally biased region" description="Basic and acidic residues" evidence="1">
    <location>
        <begin position="23"/>
        <end position="36"/>
    </location>
</feature>
<keyword evidence="3" id="KW-1185">Reference proteome</keyword>
<accession>A0ABV1UY13</accession>
<evidence type="ECO:0000313" key="2">
    <source>
        <dbReference type="EMBL" id="MER6615688.1"/>
    </source>
</evidence>
<gene>
    <name evidence="2" type="ORF">ABT276_20455</name>
</gene>
<sequence>MAKEPKSSQPSHGKGPSRHRGTEHHGWSPDVDETRQQDNPSARRSFHAEEHAGSPGEGREISKEEKGSVPGDTVKSETGSGEEYGGSSERGMRDTGRKGRSQRPSGTKDDSAFTGVDPDKPGRGKRRPG</sequence>
<organism evidence="2 3">
    <name type="scientific">Streptomyces xantholiticus</name>
    <dbReference type="NCBI Taxonomy" id="68285"/>
    <lineage>
        <taxon>Bacteria</taxon>
        <taxon>Bacillati</taxon>
        <taxon>Actinomycetota</taxon>
        <taxon>Actinomycetes</taxon>
        <taxon>Kitasatosporales</taxon>
        <taxon>Streptomycetaceae</taxon>
        <taxon>Streptomyces</taxon>
    </lineage>
</organism>
<dbReference type="RefSeq" id="WP_351977208.1">
    <property type="nucleotide sequence ID" value="NZ_JBEPBX010000018.1"/>
</dbReference>
<evidence type="ECO:0000313" key="3">
    <source>
        <dbReference type="Proteomes" id="UP001445472"/>
    </source>
</evidence>
<feature type="compositionally biased region" description="Basic and acidic residues" evidence="1">
    <location>
        <begin position="46"/>
        <end position="67"/>
    </location>
</feature>
<comment type="caution">
    <text evidence="2">The sequence shown here is derived from an EMBL/GenBank/DDBJ whole genome shotgun (WGS) entry which is preliminary data.</text>
</comment>